<keyword evidence="3" id="KW-1185">Reference proteome</keyword>
<dbReference type="AlphaFoldDB" id="A0A238L0Q0"/>
<evidence type="ECO:0000313" key="3">
    <source>
        <dbReference type="Proteomes" id="UP000202485"/>
    </source>
</evidence>
<dbReference type="EMBL" id="FXYG01000004">
    <property type="protein sequence ID" value="SMX47906.1"/>
    <property type="molecule type" value="Genomic_DNA"/>
</dbReference>
<name>A0A238L0Q0_9RHOB</name>
<dbReference type="RefSeq" id="WP_093964736.1">
    <property type="nucleotide sequence ID" value="NZ_FXYG01000004.1"/>
</dbReference>
<feature type="domain" description="Cysteine-rich CPCC" evidence="1">
    <location>
        <begin position="21"/>
        <end position="93"/>
    </location>
</feature>
<proteinExistence type="predicted"/>
<dbReference type="Pfam" id="PF14206">
    <property type="entry name" value="Cys_rich_CPCC"/>
    <property type="match status" value="1"/>
</dbReference>
<protein>
    <recommendedName>
        <fullName evidence="1">Cysteine-rich CPCC domain-containing protein</fullName>
    </recommendedName>
</protein>
<evidence type="ECO:0000259" key="1">
    <source>
        <dbReference type="Pfam" id="PF14206"/>
    </source>
</evidence>
<dbReference type="InterPro" id="IPR025983">
    <property type="entry name" value="Cys_rich_CPCC"/>
</dbReference>
<dbReference type="Proteomes" id="UP000202485">
    <property type="component" value="Unassembled WGS sequence"/>
</dbReference>
<dbReference type="OrthoDB" id="1456570at2"/>
<sequence>MSASRKRSKTGGRKAPPPQFICPCCGYVTLAERGAYLICAICFWEDEDILYDKNPREPSAANHGLTLAEARANFRAIGACEAAMLPHVLPAEQRAAYLHFPLDN</sequence>
<reference evidence="3" key="1">
    <citation type="submission" date="2017-05" db="EMBL/GenBank/DDBJ databases">
        <authorList>
            <person name="Rodrigo-Torres L."/>
            <person name="Arahal R. D."/>
            <person name="Lucena T."/>
        </authorList>
    </citation>
    <scope>NUCLEOTIDE SEQUENCE [LARGE SCALE GENOMIC DNA]</scope>
    <source>
        <strain evidence="3">CECT 8715</strain>
    </source>
</reference>
<organism evidence="2 3">
    <name type="scientific">Ruegeria arenilitoris</name>
    <dbReference type="NCBI Taxonomy" id="1173585"/>
    <lineage>
        <taxon>Bacteria</taxon>
        <taxon>Pseudomonadati</taxon>
        <taxon>Pseudomonadota</taxon>
        <taxon>Alphaproteobacteria</taxon>
        <taxon>Rhodobacterales</taxon>
        <taxon>Roseobacteraceae</taxon>
        <taxon>Ruegeria</taxon>
    </lineage>
</organism>
<gene>
    <name evidence="2" type="ORF">RUA8715_03255</name>
</gene>
<evidence type="ECO:0000313" key="2">
    <source>
        <dbReference type="EMBL" id="SMX47906.1"/>
    </source>
</evidence>
<accession>A0A238L0Q0</accession>